<comment type="caution">
    <text evidence="2">The sequence shown here is derived from an EMBL/GenBank/DDBJ whole genome shotgun (WGS) entry which is preliminary data.</text>
</comment>
<accession>C4FBQ6</accession>
<dbReference type="Pfam" id="PF09479">
    <property type="entry name" value="Flg_new"/>
    <property type="match status" value="1"/>
</dbReference>
<dbReference type="STRING" id="521003.COLINT_03519"/>
<dbReference type="NCBIfam" id="TIGR02543">
    <property type="entry name" value="List_Bact_rpt"/>
    <property type="match status" value="1"/>
</dbReference>
<evidence type="ECO:0000313" key="2">
    <source>
        <dbReference type="EMBL" id="EEP43735.1"/>
    </source>
</evidence>
<protein>
    <submittedName>
        <fullName evidence="2">Repeat protein</fullName>
    </submittedName>
</protein>
<dbReference type="InterPro" id="IPR042229">
    <property type="entry name" value="Listeria/Bacterioides_rpt_sf"/>
</dbReference>
<dbReference type="Proteomes" id="UP000003295">
    <property type="component" value="Unassembled WGS sequence"/>
</dbReference>
<dbReference type="GO" id="GO:0030313">
    <property type="term" value="C:cell envelope"/>
    <property type="evidence" value="ECO:0007669"/>
    <property type="project" value="UniProtKB-SubCell"/>
</dbReference>
<dbReference type="eggNOG" id="COG1520">
    <property type="taxonomic scope" value="Bacteria"/>
</dbReference>
<proteinExistence type="predicted"/>
<comment type="subcellular location">
    <subcellularLocation>
        <location evidence="1">Cell envelope</location>
    </subcellularLocation>
</comment>
<sequence>MEPSSLYRYRIGDEAVDELYTPSDANQEYCLNSVIAGPDGSLYYKNDSGKLFALKGAPSWTVTIEPNNGARRTKVYVKRGAKLPAPVEPVREGYTFEGWFVDEQLTRPWDANAAIAGDWLGKPVKGVL</sequence>
<evidence type="ECO:0000256" key="1">
    <source>
        <dbReference type="ARBA" id="ARBA00004196"/>
    </source>
</evidence>
<evidence type="ECO:0000313" key="3">
    <source>
        <dbReference type="Proteomes" id="UP000003295"/>
    </source>
</evidence>
<dbReference type="EMBL" id="ABXH02000040">
    <property type="protein sequence ID" value="EEP43735.1"/>
    <property type="molecule type" value="Genomic_DNA"/>
</dbReference>
<reference evidence="2 3" key="1">
    <citation type="submission" date="2009-04" db="EMBL/GenBank/DDBJ databases">
        <authorList>
            <person name="Weinstock G."/>
            <person name="Sodergren E."/>
            <person name="Clifton S."/>
            <person name="Fulton L."/>
            <person name="Fulton B."/>
            <person name="Courtney L."/>
            <person name="Fronick C."/>
            <person name="Harrison M."/>
            <person name="Strong C."/>
            <person name="Farmer C."/>
            <person name="Delahaunty K."/>
            <person name="Markovic C."/>
            <person name="Hall O."/>
            <person name="Minx P."/>
            <person name="Tomlinson C."/>
            <person name="Mitreva M."/>
            <person name="Nelson J."/>
            <person name="Hou S."/>
            <person name="Wollam A."/>
            <person name="Pepin K.H."/>
            <person name="Johnson M."/>
            <person name="Bhonagiri V."/>
            <person name="Nash W.E."/>
            <person name="Warren W."/>
            <person name="Chinwalla A."/>
            <person name="Mardis E.R."/>
            <person name="Wilson R.K."/>
        </authorList>
    </citation>
    <scope>NUCLEOTIDE SEQUENCE [LARGE SCALE GENOMIC DNA]</scope>
    <source>
        <strain evidence="2 3">DSM 13280</strain>
    </source>
</reference>
<dbReference type="HOGENOM" id="CLU_1955845_0_0_11"/>
<gene>
    <name evidence="2" type="ORF">COLINT_03519</name>
</gene>
<dbReference type="Gene3D" id="2.60.40.4270">
    <property type="entry name" value="Listeria-Bacteroides repeat domain"/>
    <property type="match status" value="1"/>
</dbReference>
<organism evidence="2 3">
    <name type="scientific">Collinsella intestinalis DSM 13280</name>
    <dbReference type="NCBI Taxonomy" id="521003"/>
    <lineage>
        <taxon>Bacteria</taxon>
        <taxon>Bacillati</taxon>
        <taxon>Actinomycetota</taxon>
        <taxon>Coriobacteriia</taxon>
        <taxon>Coriobacteriales</taxon>
        <taxon>Coriobacteriaceae</taxon>
        <taxon>Collinsella</taxon>
    </lineage>
</organism>
<name>C4FBQ6_9ACTN</name>
<dbReference type="AlphaFoldDB" id="C4FBQ6"/>
<dbReference type="InterPro" id="IPR013378">
    <property type="entry name" value="InlB-like_B-rpt"/>
</dbReference>